<keyword evidence="1" id="KW-1133">Transmembrane helix</keyword>
<gene>
    <name evidence="3" type="ORF">SAMN04488570_0377</name>
</gene>
<dbReference type="Pfam" id="PF09335">
    <property type="entry name" value="VTT_dom"/>
    <property type="match status" value="1"/>
</dbReference>
<dbReference type="Proteomes" id="UP000198859">
    <property type="component" value="Chromosome I"/>
</dbReference>
<feature type="transmembrane region" description="Helical" evidence="1">
    <location>
        <begin position="94"/>
        <end position="119"/>
    </location>
</feature>
<reference evidence="4" key="1">
    <citation type="submission" date="2016-10" db="EMBL/GenBank/DDBJ databases">
        <authorList>
            <person name="Varghese N."/>
            <person name="Submissions S."/>
        </authorList>
    </citation>
    <scope>NUCLEOTIDE SEQUENCE [LARGE SCALE GENOMIC DNA]</scope>
    <source>
        <strain evidence="4">DSM 22127</strain>
    </source>
</reference>
<dbReference type="EMBL" id="LT629757">
    <property type="protein sequence ID" value="SDR78543.1"/>
    <property type="molecule type" value="Genomic_DNA"/>
</dbReference>
<sequence length="152" mass="16806">MKLLLLTLGFGVLSSSIPVFNMEAYISVVYASNGKTHVLALAAVASLGQNIGKLVWYYASRGAFDVPWIRKRMGEPKRQAQLERWRHQVEGRPVFSGALNFVSAAVGFPPFFVMAMVAGTLRMNVVVFFVTGLLGRTLFFWAWLVGVGLIVH</sequence>
<keyword evidence="1" id="KW-0812">Transmembrane</keyword>
<accession>A0A1H1LVK7</accession>
<name>A0A1H1LVK7_9ACTN</name>
<feature type="transmembrane region" description="Helical" evidence="1">
    <location>
        <begin position="125"/>
        <end position="151"/>
    </location>
</feature>
<dbReference type="InterPro" id="IPR032816">
    <property type="entry name" value="VTT_dom"/>
</dbReference>
<dbReference type="AlphaFoldDB" id="A0A1H1LVK7"/>
<dbReference type="RefSeq" id="WP_091725421.1">
    <property type="nucleotide sequence ID" value="NZ_LT629757.1"/>
</dbReference>
<organism evidence="3 4">
    <name type="scientific">Nocardioides scoriae</name>
    <dbReference type="NCBI Taxonomy" id="642780"/>
    <lineage>
        <taxon>Bacteria</taxon>
        <taxon>Bacillati</taxon>
        <taxon>Actinomycetota</taxon>
        <taxon>Actinomycetes</taxon>
        <taxon>Propionibacteriales</taxon>
        <taxon>Nocardioidaceae</taxon>
        <taxon>Nocardioides</taxon>
    </lineage>
</organism>
<proteinExistence type="predicted"/>
<protein>
    <submittedName>
        <fullName evidence="3">SNARE associated Golgi protein</fullName>
    </submittedName>
</protein>
<evidence type="ECO:0000313" key="4">
    <source>
        <dbReference type="Proteomes" id="UP000198859"/>
    </source>
</evidence>
<feature type="domain" description="VTT" evidence="2">
    <location>
        <begin position="37"/>
        <end position="142"/>
    </location>
</feature>
<evidence type="ECO:0000259" key="2">
    <source>
        <dbReference type="Pfam" id="PF09335"/>
    </source>
</evidence>
<evidence type="ECO:0000256" key="1">
    <source>
        <dbReference type="SAM" id="Phobius"/>
    </source>
</evidence>
<dbReference type="STRING" id="642780.SAMN04488570_0377"/>
<evidence type="ECO:0000313" key="3">
    <source>
        <dbReference type="EMBL" id="SDR78543.1"/>
    </source>
</evidence>
<dbReference type="OrthoDB" id="3700600at2"/>
<keyword evidence="1" id="KW-0472">Membrane</keyword>
<keyword evidence="4" id="KW-1185">Reference proteome</keyword>